<dbReference type="PANTHER" id="PTHR35333">
    <property type="entry name" value="BETA-LACTAMASE"/>
    <property type="match status" value="1"/>
</dbReference>
<dbReference type="SUPFAM" id="SSF56601">
    <property type="entry name" value="beta-lactamase/transpeptidase-like"/>
    <property type="match status" value="1"/>
</dbReference>
<gene>
    <name evidence="2" type="ORF">ACFSJS_07320</name>
</gene>
<proteinExistence type="predicted"/>
<evidence type="ECO:0000313" key="3">
    <source>
        <dbReference type="Proteomes" id="UP001597365"/>
    </source>
</evidence>
<dbReference type="PANTHER" id="PTHR35333:SF3">
    <property type="entry name" value="BETA-LACTAMASE-TYPE TRANSPEPTIDASE FOLD CONTAINING PROTEIN"/>
    <property type="match status" value="1"/>
</dbReference>
<sequence>MTDLGGVEREFEALGARLRLHARCVDCGEQTGVGPDEPAVLASVVKVPLVLEFARQAVLGQLDPAERVLVRQADRLGGTGTAGCADDVEMSLRDLALFALAVSDNTAADVLFRRVGTDTVRLLVRELGLAATRIVGSPRALLEGVLAEVGADGPESFAALYPTLSPRRIRALPTLDPLRTNSGTARDMTRLLVLLWTDRAGPEQACRLVRELMSRQVSWHRLAAAFPEEVAVAAKSGTLPGVRNEIGVASFPGGGRYAVAVLTETRSLAQRRPDLDAAIGAAGREAVEALRGCCSQQASPSASGGTA</sequence>
<dbReference type="InterPro" id="IPR045155">
    <property type="entry name" value="Beta-lactam_cat"/>
</dbReference>
<keyword evidence="2" id="KW-0378">Hydrolase</keyword>
<keyword evidence="3" id="KW-1185">Reference proteome</keyword>
<evidence type="ECO:0000313" key="2">
    <source>
        <dbReference type="EMBL" id="MFD1829471.1"/>
    </source>
</evidence>
<dbReference type="GO" id="GO:0016787">
    <property type="term" value="F:hydrolase activity"/>
    <property type="evidence" value="ECO:0007669"/>
    <property type="project" value="UniProtKB-KW"/>
</dbReference>
<dbReference type="InterPro" id="IPR012338">
    <property type="entry name" value="Beta-lactam/transpept-like"/>
</dbReference>
<dbReference type="RefSeq" id="WP_380898037.1">
    <property type="nucleotide sequence ID" value="NZ_JBHUFU010000003.1"/>
</dbReference>
<dbReference type="Proteomes" id="UP001597365">
    <property type="component" value="Unassembled WGS sequence"/>
</dbReference>
<comment type="caution">
    <text evidence="2">The sequence shown here is derived from an EMBL/GenBank/DDBJ whole genome shotgun (WGS) entry which is preliminary data.</text>
</comment>
<protein>
    <submittedName>
        <fullName evidence="2">Serine hydrolase</fullName>
    </submittedName>
</protein>
<evidence type="ECO:0000259" key="1">
    <source>
        <dbReference type="Pfam" id="PF13354"/>
    </source>
</evidence>
<dbReference type="Gene3D" id="3.40.710.10">
    <property type="entry name" value="DD-peptidase/beta-lactamase superfamily"/>
    <property type="match status" value="1"/>
</dbReference>
<feature type="domain" description="Beta-lactamase class A catalytic" evidence="1">
    <location>
        <begin position="22"/>
        <end position="263"/>
    </location>
</feature>
<accession>A0ABW4PJT4</accession>
<organism evidence="2 3">
    <name type="scientific">Streptomyces desertarenae</name>
    <dbReference type="NCBI Taxonomy" id="2666184"/>
    <lineage>
        <taxon>Bacteria</taxon>
        <taxon>Bacillati</taxon>
        <taxon>Actinomycetota</taxon>
        <taxon>Actinomycetes</taxon>
        <taxon>Kitasatosporales</taxon>
        <taxon>Streptomycetaceae</taxon>
        <taxon>Streptomyces</taxon>
    </lineage>
</organism>
<dbReference type="InterPro" id="IPR000871">
    <property type="entry name" value="Beta-lactam_class-A"/>
</dbReference>
<dbReference type="Pfam" id="PF13354">
    <property type="entry name" value="Beta-lactamase2"/>
    <property type="match status" value="1"/>
</dbReference>
<dbReference type="EMBL" id="JBHUFU010000003">
    <property type="protein sequence ID" value="MFD1829471.1"/>
    <property type="molecule type" value="Genomic_DNA"/>
</dbReference>
<reference evidence="3" key="1">
    <citation type="journal article" date="2019" name="Int. J. Syst. Evol. Microbiol.">
        <title>The Global Catalogue of Microorganisms (GCM) 10K type strain sequencing project: providing services to taxonomists for standard genome sequencing and annotation.</title>
        <authorList>
            <consortium name="The Broad Institute Genomics Platform"/>
            <consortium name="The Broad Institute Genome Sequencing Center for Infectious Disease"/>
            <person name="Wu L."/>
            <person name="Ma J."/>
        </authorList>
    </citation>
    <scope>NUCLEOTIDE SEQUENCE [LARGE SCALE GENOMIC DNA]</scope>
    <source>
        <strain evidence="3">CGMCC 4.7455</strain>
    </source>
</reference>
<name>A0ABW4PJT4_9ACTN</name>